<gene>
    <name evidence="2" type="ORF">BKA21_003518</name>
    <name evidence="1" type="ORF">Col01nite_36240</name>
</gene>
<keyword evidence="4" id="KW-1185">Reference proteome</keyword>
<dbReference type="RefSeq" id="WP_140460263.1">
    <property type="nucleotide sequence ID" value="NZ_BAABFI010000006.1"/>
</dbReference>
<dbReference type="Proteomes" id="UP000577956">
    <property type="component" value="Unassembled WGS sequence"/>
</dbReference>
<comment type="caution">
    <text evidence="2">The sequence shown here is derived from an EMBL/GenBank/DDBJ whole genome shotgun (WGS) entry which is preliminary data.</text>
</comment>
<dbReference type="EMBL" id="JACCBK010000001">
    <property type="protein sequence ID" value="NYD87969.1"/>
    <property type="molecule type" value="Genomic_DNA"/>
</dbReference>
<evidence type="ECO:0000313" key="1">
    <source>
        <dbReference type="EMBL" id="GIG34465.1"/>
    </source>
</evidence>
<reference evidence="2 3" key="1">
    <citation type="submission" date="2020-07" db="EMBL/GenBank/DDBJ databases">
        <title>Sequencing the genomes of 1000 actinobacteria strains.</title>
        <authorList>
            <person name="Klenk H.-P."/>
        </authorList>
    </citation>
    <scope>NUCLEOTIDE SEQUENCE [LARGE SCALE GENOMIC DNA]</scope>
    <source>
        <strain evidence="2 3">DSM 24482</strain>
    </source>
</reference>
<proteinExistence type="predicted"/>
<dbReference type="Proteomes" id="UP000618382">
    <property type="component" value="Unassembled WGS sequence"/>
</dbReference>
<protein>
    <submittedName>
        <fullName evidence="2">Uncharacterized protein</fullName>
    </submittedName>
</protein>
<dbReference type="AlphaFoldDB" id="A0A7Y9FIJ1"/>
<sequence length="138" mass="14960">MKGMIVSRPTEGDLPVSLDDLGAAARERWGAWVTERHTSVVPNAVLTLEVEPPGEPEFTVEVMRGPRSINLDGTPVQNYATAAWLRSLMPADAPRVIVFDDAWSMHADLTYGCTAEGLRAGTVDHSVPGWDAGDPDLY</sequence>
<dbReference type="EMBL" id="BONN01000018">
    <property type="protein sequence ID" value="GIG34465.1"/>
    <property type="molecule type" value="Genomic_DNA"/>
</dbReference>
<evidence type="ECO:0000313" key="3">
    <source>
        <dbReference type="Proteomes" id="UP000577956"/>
    </source>
</evidence>
<evidence type="ECO:0000313" key="2">
    <source>
        <dbReference type="EMBL" id="NYD87969.1"/>
    </source>
</evidence>
<organism evidence="2 3">
    <name type="scientific">Cellulomonas oligotrophica</name>
    <dbReference type="NCBI Taxonomy" id="931536"/>
    <lineage>
        <taxon>Bacteria</taxon>
        <taxon>Bacillati</taxon>
        <taxon>Actinomycetota</taxon>
        <taxon>Actinomycetes</taxon>
        <taxon>Micrococcales</taxon>
        <taxon>Cellulomonadaceae</taxon>
        <taxon>Cellulomonas</taxon>
    </lineage>
</organism>
<evidence type="ECO:0000313" key="4">
    <source>
        <dbReference type="Proteomes" id="UP000618382"/>
    </source>
</evidence>
<accession>A0A7Y9FIJ1</accession>
<name>A0A7Y9FIJ1_9CELL</name>
<reference evidence="1 4" key="2">
    <citation type="submission" date="2021-01" db="EMBL/GenBank/DDBJ databases">
        <title>Whole genome shotgun sequence of Cellulomonas oligotrophica NBRC 109435.</title>
        <authorList>
            <person name="Komaki H."/>
            <person name="Tamura T."/>
        </authorList>
    </citation>
    <scope>NUCLEOTIDE SEQUENCE [LARGE SCALE GENOMIC DNA]</scope>
    <source>
        <strain evidence="1 4">NBRC 109435</strain>
    </source>
</reference>